<evidence type="ECO:0000313" key="1">
    <source>
        <dbReference type="EMBL" id="KAJ7215849.1"/>
    </source>
</evidence>
<organism evidence="1 2">
    <name type="scientific">Mycena pura</name>
    <dbReference type="NCBI Taxonomy" id="153505"/>
    <lineage>
        <taxon>Eukaryota</taxon>
        <taxon>Fungi</taxon>
        <taxon>Dikarya</taxon>
        <taxon>Basidiomycota</taxon>
        <taxon>Agaricomycotina</taxon>
        <taxon>Agaricomycetes</taxon>
        <taxon>Agaricomycetidae</taxon>
        <taxon>Agaricales</taxon>
        <taxon>Marasmiineae</taxon>
        <taxon>Mycenaceae</taxon>
        <taxon>Mycena</taxon>
    </lineage>
</organism>
<gene>
    <name evidence="1" type="ORF">GGX14DRAFT_562308</name>
</gene>
<keyword evidence="2" id="KW-1185">Reference proteome</keyword>
<proteinExistence type="predicted"/>
<accession>A0AAD6YGF7</accession>
<dbReference type="AlphaFoldDB" id="A0AAD6YGF7"/>
<reference evidence="1" key="1">
    <citation type="submission" date="2023-03" db="EMBL/GenBank/DDBJ databases">
        <title>Massive genome expansion in bonnet fungi (Mycena s.s.) driven by repeated elements and novel gene families across ecological guilds.</title>
        <authorList>
            <consortium name="Lawrence Berkeley National Laboratory"/>
            <person name="Harder C.B."/>
            <person name="Miyauchi S."/>
            <person name="Viragh M."/>
            <person name="Kuo A."/>
            <person name="Thoen E."/>
            <person name="Andreopoulos B."/>
            <person name="Lu D."/>
            <person name="Skrede I."/>
            <person name="Drula E."/>
            <person name="Henrissat B."/>
            <person name="Morin E."/>
            <person name="Kohler A."/>
            <person name="Barry K."/>
            <person name="LaButti K."/>
            <person name="Morin E."/>
            <person name="Salamov A."/>
            <person name="Lipzen A."/>
            <person name="Mereny Z."/>
            <person name="Hegedus B."/>
            <person name="Baldrian P."/>
            <person name="Stursova M."/>
            <person name="Weitz H."/>
            <person name="Taylor A."/>
            <person name="Grigoriev I.V."/>
            <person name="Nagy L.G."/>
            <person name="Martin F."/>
            <person name="Kauserud H."/>
        </authorList>
    </citation>
    <scope>NUCLEOTIDE SEQUENCE</scope>
    <source>
        <strain evidence="1">9144</strain>
    </source>
</reference>
<comment type="caution">
    <text evidence="1">The sequence shown here is derived from an EMBL/GenBank/DDBJ whole genome shotgun (WGS) entry which is preliminary data.</text>
</comment>
<protein>
    <submittedName>
        <fullName evidence="1">Uncharacterized protein</fullName>
    </submittedName>
</protein>
<dbReference type="EMBL" id="JARJCW010000016">
    <property type="protein sequence ID" value="KAJ7215849.1"/>
    <property type="molecule type" value="Genomic_DNA"/>
</dbReference>
<evidence type="ECO:0000313" key="2">
    <source>
        <dbReference type="Proteomes" id="UP001219525"/>
    </source>
</evidence>
<name>A0AAD6YGF7_9AGAR</name>
<sequence length="126" mass="13736">MASDFDPSVLGSRCDVTTWLWSRPSPPGVIIPPACRFPPLYATAALCTPPLPSASHHHPMHITTALCTLPALCAPHPRHVHATHAVCTSPMLHPCTLCTLRSYTFWLVGSKMELQQEALLLFNDAS</sequence>
<dbReference type="Proteomes" id="UP001219525">
    <property type="component" value="Unassembled WGS sequence"/>
</dbReference>